<dbReference type="RefSeq" id="XP_031851720.1">
    <property type="nucleotide sequence ID" value="XM_031995829.1"/>
</dbReference>
<comment type="similarity">
    <text evidence="3">Belongs to the glycosyltransferase 31 family. Beta3-Gal-T subfamily.</text>
</comment>
<dbReference type="GO" id="GO:0016020">
    <property type="term" value="C:membrane"/>
    <property type="evidence" value="ECO:0007669"/>
    <property type="project" value="UniProtKB-SubCell"/>
</dbReference>
<protein>
    <recommendedName>
        <fullName evidence="4">N-acetylgalactosaminide beta-1,3-galactosyltransferase</fullName>
        <ecNumber evidence="4">2.4.1.122</ecNumber>
    </recommendedName>
</protein>
<dbReference type="GO" id="GO:0016263">
    <property type="term" value="F:glycoprotein-N-acetylgalactosamine 3-beta-galactosyltransferase activity"/>
    <property type="evidence" value="ECO:0007669"/>
    <property type="project" value="UniProtKB-EC"/>
</dbReference>
<dbReference type="GeneID" id="43579929"/>
<dbReference type="Gene3D" id="3.90.550.50">
    <property type="match status" value="1"/>
</dbReference>
<evidence type="ECO:0000256" key="12">
    <source>
        <dbReference type="SAM" id="MobiDB-lite"/>
    </source>
</evidence>
<dbReference type="EC" id="2.4.1.122" evidence="4"/>
<keyword evidence="10 13" id="KW-1133">Transmembrane helix</keyword>
<keyword evidence="7 13" id="KW-0812">Transmembrane</keyword>
<dbReference type="InterPro" id="IPR026050">
    <property type="entry name" value="C1GALT1/C1GALT1_chp1"/>
</dbReference>
<proteinExistence type="inferred from homology"/>
<evidence type="ECO:0000256" key="8">
    <source>
        <dbReference type="ARBA" id="ARBA00022741"/>
    </source>
</evidence>
<feature type="domain" description="Fringe-like glycosyltransferase" evidence="14">
    <location>
        <begin position="271"/>
        <end position="367"/>
    </location>
</feature>
<keyword evidence="8" id="KW-0547">Nucleotide-binding</keyword>
<evidence type="ECO:0000256" key="5">
    <source>
        <dbReference type="ARBA" id="ARBA00022676"/>
    </source>
</evidence>
<evidence type="ECO:0000256" key="7">
    <source>
        <dbReference type="ARBA" id="ARBA00022692"/>
    </source>
</evidence>
<keyword evidence="6" id="KW-0808">Transferase</keyword>
<comment type="subcellular location">
    <subcellularLocation>
        <location evidence="1">Membrane</location>
        <topology evidence="1">Single-pass type II membrane protein</topology>
    </subcellularLocation>
</comment>
<comment type="pathway">
    <text evidence="2">Protein modification; protein glycosylation.</text>
</comment>
<dbReference type="GO" id="GO:0000166">
    <property type="term" value="F:nucleotide binding"/>
    <property type="evidence" value="ECO:0007669"/>
    <property type="project" value="UniProtKB-KW"/>
</dbReference>
<feature type="region of interest" description="Disordered" evidence="12">
    <location>
        <begin position="464"/>
        <end position="524"/>
    </location>
</feature>
<dbReference type="AlphaFoldDB" id="A0A5E8BAB3"/>
<keyword evidence="5" id="KW-0328">Glycosyltransferase</keyword>
<sequence length="691" mass="80845">MRISPKFLFSRRRRSFTIIFTIITLTFLYIFVLPLRSHPSVQELAKFTEKWEQDAMALFQKQSQQEQEILKQQSDFERFGPADGDDPNGLQPQDFSGTFDPSYKDTPKDGRFASHDAWRPDDSYDIDIEALSRLRPHAPRLAKFRNKAEYLRQPIVADYPANASTLFVMMKEGANVLWNRVPVHLLTSFTQIPYFALYADIGGSIAGHEVIDILANVTDETKSTKDFQLYHKLNSIRDTNVILDPGELKVSGGWALDKYKNMPMLHHAYQTAPSSVNWFIFMDGDSYFFWENLIEYLSTLDPTKPIYLGSPTSFRGVAFAHGGTGVVISRKAMDMTLGEHPEWVHELEEETSRSCCGDYMVGYMLKQANISLSKNEQNNVKKKFQGESLWSIEAGNHTWCDQIISFHHLSPLDVEILWEYERLIGPEKRKSITYSDIYRDFVQPYIVEERADWNNYAKDKTFSEDKDKKDIENKRKKEEEKRKREEEKKAKREAEKEEEAGGKKEKRDDTQGKSETEKRREQEELKKKEEAIVMELVKKLGSRPYHSLDLCKKECEKWDQCLSWRYFPELKTCGLGKTAKLGRPTNDAVRQKFENNKEGVYKNSRSGWRIERIRKIRKIQKCDIIYNDTRQANDEQYLQFIKDNQVEDNYEGWYVRKQFNKGKVTDKSIKFFREAPIQQQQQQATTETKTP</sequence>
<evidence type="ECO:0000256" key="4">
    <source>
        <dbReference type="ARBA" id="ARBA00012557"/>
    </source>
</evidence>
<evidence type="ECO:0000313" key="15">
    <source>
        <dbReference type="EMBL" id="VVT46221.1"/>
    </source>
</evidence>
<evidence type="ECO:0000256" key="9">
    <source>
        <dbReference type="ARBA" id="ARBA00022968"/>
    </source>
</evidence>
<evidence type="ECO:0000256" key="6">
    <source>
        <dbReference type="ARBA" id="ARBA00022679"/>
    </source>
</evidence>
<name>A0A5E8BAB3_9ASCO</name>
<dbReference type="EMBL" id="CABVLU010000001">
    <property type="protein sequence ID" value="VVT46221.1"/>
    <property type="molecule type" value="Genomic_DNA"/>
</dbReference>
<feature type="region of interest" description="Disordered" evidence="12">
    <location>
        <begin position="77"/>
        <end position="101"/>
    </location>
</feature>
<dbReference type="OrthoDB" id="414175at2759"/>
<dbReference type="Proteomes" id="UP000398389">
    <property type="component" value="Unassembled WGS sequence"/>
</dbReference>
<organism evidence="15 16">
    <name type="scientific">Magnusiomyces paraingens</name>
    <dbReference type="NCBI Taxonomy" id="2606893"/>
    <lineage>
        <taxon>Eukaryota</taxon>
        <taxon>Fungi</taxon>
        <taxon>Dikarya</taxon>
        <taxon>Ascomycota</taxon>
        <taxon>Saccharomycotina</taxon>
        <taxon>Dipodascomycetes</taxon>
        <taxon>Dipodascales</taxon>
        <taxon>Dipodascaceae</taxon>
        <taxon>Magnusiomyces</taxon>
    </lineage>
</organism>
<dbReference type="PANTHER" id="PTHR23033:SF47">
    <property type="entry name" value="APPLE DOMAIN-CONTAINING PROTEIN-RELATED"/>
    <property type="match status" value="1"/>
</dbReference>
<evidence type="ECO:0000256" key="13">
    <source>
        <dbReference type="SAM" id="Phobius"/>
    </source>
</evidence>
<evidence type="ECO:0000259" key="14">
    <source>
        <dbReference type="Pfam" id="PF02434"/>
    </source>
</evidence>
<evidence type="ECO:0000256" key="3">
    <source>
        <dbReference type="ARBA" id="ARBA00006462"/>
    </source>
</evidence>
<dbReference type="PANTHER" id="PTHR23033">
    <property type="entry name" value="BETA1,3-GALACTOSYLTRANSFERASE"/>
    <property type="match status" value="1"/>
</dbReference>
<dbReference type="InterPro" id="IPR003378">
    <property type="entry name" value="Fringe-like_glycosylTrfase"/>
</dbReference>
<reference evidence="15 16" key="1">
    <citation type="submission" date="2019-09" db="EMBL/GenBank/DDBJ databases">
        <authorList>
            <person name="Brejova B."/>
        </authorList>
    </citation>
    <scope>NUCLEOTIDE SEQUENCE [LARGE SCALE GENOMIC DNA]</scope>
</reference>
<evidence type="ECO:0000313" key="16">
    <source>
        <dbReference type="Proteomes" id="UP000398389"/>
    </source>
</evidence>
<evidence type="ECO:0000256" key="1">
    <source>
        <dbReference type="ARBA" id="ARBA00004606"/>
    </source>
</evidence>
<gene>
    <name evidence="15" type="ORF">SAPINGB_P001106</name>
</gene>
<accession>A0A5E8BAB3</accession>
<keyword evidence="9" id="KW-0735">Signal-anchor</keyword>
<keyword evidence="11 13" id="KW-0472">Membrane</keyword>
<dbReference type="Pfam" id="PF02434">
    <property type="entry name" value="Fringe"/>
    <property type="match status" value="1"/>
</dbReference>
<evidence type="ECO:0000256" key="2">
    <source>
        <dbReference type="ARBA" id="ARBA00004922"/>
    </source>
</evidence>
<evidence type="ECO:0000256" key="10">
    <source>
        <dbReference type="ARBA" id="ARBA00022989"/>
    </source>
</evidence>
<feature type="transmembrane region" description="Helical" evidence="13">
    <location>
        <begin position="16"/>
        <end position="35"/>
    </location>
</feature>
<evidence type="ECO:0000256" key="11">
    <source>
        <dbReference type="ARBA" id="ARBA00023136"/>
    </source>
</evidence>
<keyword evidence="16" id="KW-1185">Reference proteome</keyword>